<dbReference type="InterPro" id="IPR036259">
    <property type="entry name" value="MFS_trans_sf"/>
</dbReference>
<feature type="domain" description="Major facilitator superfamily (MFS) profile" evidence="7">
    <location>
        <begin position="14"/>
        <end position="399"/>
    </location>
</feature>
<feature type="transmembrane region" description="Helical" evidence="6">
    <location>
        <begin position="373"/>
        <end position="394"/>
    </location>
</feature>
<evidence type="ECO:0000256" key="2">
    <source>
        <dbReference type="ARBA" id="ARBA00022448"/>
    </source>
</evidence>
<keyword evidence="3 6" id="KW-0812">Transmembrane</keyword>
<feature type="transmembrane region" description="Helical" evidence="6">
    <location>
        <begin position="342"/>
        <end position="361"/>
    </location>
</feature>
<dbReference type="AlphaFoldDB" id="A0AAW9JNP2"/>
<dbReference type="EMBL" id="JAVBVO010000001">
    <property type="protein sequence ID" value="MDZ5757208.1"/>
    <property type="molecule type" value="Genomic_DNA"/>
</dbReference>
<dbReference type="Proteomes" id="UP001290462">
    <property type="component" value="Unassembled WGS sequence"/>
</dbReference>
<evidence type="ECO:0000256" key="3">
    <source>
        <dbReference type="ARBA" id="ARBA00022692"/>
    </source>
</evidence>
<protein>
    <submittedName>
        <fullName evidence="8">OFA family MFS transporter</fullName>
    </submittedName>
</protein>
<gene>
    <name evidence="8" type="ORF">RAK27_00895</name>
</gene>
<dbReference type="InterPro" id="IPR011701">
    <property type="entry name" value="MFS"/>
</dbReference>
<keyword evidence="5 6" id="KW-0472">Membrane</keyword>
<feature type="transmembrane region" description="Helical" evidence="6">
    <location>
        <begin position="136"/>
        <end position="160"/>
    </location>
</feature>
<organism evidence="8 9">
    <name type="scientific">Carnobacterium maltaromaticum</name>
    <name type="common">Carnobacterium piscicola</name>
    <dbReference type="NCBI Taxonomy" id="2751"/>
    <lineage>
        <taxon>Bacteria</taxon>
        <taxon>Bacillati</taxon>
        <taxon>Bacillota</taxon>
        <taxon>Bacilli</taxon>
        <taxon>Lactobacillales</taxon>
        <taxon>Carnobacteriaceae</taxon>
        <taxon>Carnobacterium</taxon>
    </lineage>
</organism>
<dbReference type="PANTHER" id="PTHR11360:SF317">
    <property type="entry name" value="MAJOR FACILITATOR SUPERFAMILY (MFS) PROFILE DOMAIN-CONTAINING PROTEIN-RELATED"/>
    <property type="match status" value="1"/>
</dbReference>
<dbReference type="GeneID" id="83606798"/>
<accession>A0AAW9JNP2</accession>
<dbReference type="SUPFAM" id="SSF103473">
    <property type="entry name" value="MFS general substrate transporter"/>
    <property type="match status" value="1"/>
</dbReference>
<feature type="transmembrane region" description="Helical" evidence="6">
    <location>
        <begin position="80"/>
        <end position="99"/>
    </location>
</feature>
<sequence length="401" mass="43086">MSEIKKKVGMNRWAILFASVGIIICQGGIYAFSVFATPIAKANGWNVSDVMFAFTIAIAISPLPMVIGGIISDKGKSRELILFSSLLLAVAFILTGFATEKWMLYLTYGVFGGFGLNLGYIACINNCIRFFPDKKGLASGIVITGIGIGTMIFAPLSAWMIENLTIRMTFVVLGAIYTVISLICCLIIRNAPIVAKDVEIAEDTPIDHKWNEMLRKPLFYIIVLMYAAGGFSGLMISSNAADIGQNMFNLTPILAATFVSIYALSNCLGRVFWGGLSDKLNRTNTMILIFISIAISLLAFIFIHSVAGFAIGMIGLGLCEGGVAAVMPPITIESFGNKNQGVNYAFVFAGYSIAAMVAPKLSAMIGEKNDGNFTQAFMIGFGLALVGVALTFVYKAMRKAI</sequence>
<dbReference type="Gene3D" id="1.20.1250.20">
    <property type="entry name" value="MFS general substrate transporter like domains"/>
    <property type="match status" value="2"/>
</dbReference>
<keyword evidence="2" id="KW-0813">Transport</keyword>
<comment type="caution">
    <text evidence="8">The sequence shown here is derived from an EMBL/GenBank/DDBJ whole genome shotgun (WGS) entry which is preliminary data.</text>
</comment>
<evidence type="ECO:0000259" key="7">
    <source>
        <dbReference type="PROSITE" id="PS50850"/>
    </source>
</evidence>
<dbReference type="RefSeq" id="WP_015075737.1">
    <property type="nucleotide sequence ID" value="NZ_BJOJ01000024.1"/>
</dbReference>
<comment type="subcellular location">
    <subcellularLocation>
        <location evidence="1">Cell membrane</location>
        <topology evidence="1">Multi-pass membrane protein</topology>
    </subcellularLocation>
</comment>
<feature type="transmembrane region" description="Helical" evidence="6">
    <location>
        <begin position="253"/>
        <end position="273"/>
    </location>
</feature>
<name>A0AAW9JNP2_CARML</name>
<feature type="transmembrane region" description="Helical" evidence="6">
    <location>
        <begin position="285"/>
        <end position="303"/>
    </location>
</feature>
<feature type="transmembrane region" description="Helical" evidence="6">
    <location>
        <begin position="309"/>
        <end position="330"/>
    </location>
</feature>
<feature type="transmembrane region" description="Helical" evidence="6">
    <location>
        <begin position="105"/>
        <end position="124"/>
    </location>
</feature>
<feature type="transmembrane region" description="Helical" evidence="6">
    <location>
        <begin position="52"/>
        <end position="71"/>
    </location>
</feature>
<evidence type="ECO:0000313" key="8">
    <source>
        <dbReference type="EMBL" id="MDZ5757208.1"/>
    </source>
</evidence>
<evidence type="ECO:0000256" key="4">
    <source>
        <dbReference type="ARBA" id="ARBA00022989"/>
    </source>
</evidence>
<proteinExistence type="predicted"/>
<dbReference type="Pfam" id="PF07690">
    <property type="entry name" value="MFS_1"/>
    <property type="match status" value="1"/>
</dbReference>
<evidence type="ECO:0000256" key="5">
    <source>
        <dbReference type="ARBA" id="ARBA00023136"/>
    </source>
</evidence>
<reference evidence="8" key="1">
    <citation type="submission" date="2023-08" db="EMBL/GenBank/DDBJ databases">
        <title>Genomic characterization of piscicolin 126 produced by Carnobacterium maltaromaticum CM22 strain isolated from salmon (Salmo salar).</title>
        <authorList>
            <person name="Gonzalez-Gragera E."/>
            <person name="Garcia-Lopez J.D."/>
            <person name="Teso-Perez C."/>
            <person name="Gimenez-Hernandez I."/>
            <person name="Peralta-Sanchez J.M."/>
            <person name="Valdivia E."/>
            <person name="Montalban-Lopez M."/>
            <person name="Martin-Platero A.M."/>
            <person name="Banos A."/>
            <person name="Martinez-Bueno M."/>
        </authorList>
    </citation>
    <scope>NUCLEOTIDE SEQUENCE</scope>
    <source>
        <strain evidence="8">CM22</strain>
    </source>
</reference>
<dbReference type="GO" id="GO:0022857">
    <property type="term" value="F:transmembrane transporter activity"/>
    <property type="evidence" value="ECO:0007669"/>
    <property type="project" value="InterPro"/>
</dbReference>
<feature type="transmembrane region" description="Helical" evidence="6">
    <location>
        <begin position="12"/>
        <end position="32"/>
    </location>
</feature>
<keyword evidence="4 6" id="KW-1133">Transmembrane helix</keyword>
<dbReference type="CDD" id="cd17353">
    <property type="entry name" value="MFS_OFA_like"/>
    <property type="match status" value="1"/>
</dbReference>
<feature type="transmembrane region" description="Helical" evidence="6">
    <location>
        <begin position="218"/>
        <end position="241"/>
    </location>
</feature>
<dbReference type="GO" id="GO:0005886">
    <property type="term" value="C:plasma membrane"/>
    <property type="evidence" value="ECO:0007669"/>
    <property type="project" value="UniProtKB-SubCell"/>
</dbReference>
<dbReference type="InterPro" id="IPR020846">
    <property type="entry name" value="MFS_dom"/>
</dbReference>
<evidence type="ECO:0000256" key="1">
    <source>
        <dbReference type="ARBA" id="ARBA00004651"/>
    </source>
</evidence>
<evidence type="ECO:0000256" key="6">
    <source>
        <dbReference type="SAM" id="Phobius"/>
    </source>
</evidence>
<dbReference type="InterPro" id="IPR050327">
    <property type="entry name" value="Proton-linked_MCT"/>
</dbReference>
<feature type="transmembrane region" description="Helical" evidence="6">
    <location>
        <begin position="166"/>
        <end position="188"/>
    </location>
</feature>
<dbReference type="PROSITE" id="PS50850">
    <property type="entry name" value="MFS"/>
    <property type="match status" value="1"/>
</dbReference>
<dbReference type="PANTHER" id="PTHR11360">
    <property type="entry name" value="MONOCARBOXYLATE TRANSPORTER"/>
    <property type="match status" value="1"/>
</dbReference>
<evidence type="ECO:0000313" key="9">
    <source>
        <dbReference type="Proteomes" id="UP001290462"/>
    </source>
</evidence>